<feature type="region of interest" description="Disordered" evidence="1">
    <location>
        <begin position="118"/>
        <end position="172"/>
    </location>
</feature>
<comment type="caution">
    <text evidence="3">The sequence shown here is derived from an EMBL/GenBank/DDBJ whole genome shotgun (WGS) entry which is preliminary data.</text>
</comment>
<evidence type="ECO:0000256" key="1">
    <source>
        <dbReference type="SAM" id="MobiDB-lite"/>
    </source>
</evidence>
<dbReference type="EMBL" id="JAAGAB010000004">
    <property type="protein sequence ID" value="NDV02784.1"/>
    <property type="molecule type" value="Genomic_DNA"/>
</dbReference>
<dbReference type="InterPro" id="IPR007313">
    <property type="entry name" value="FxsA"/>
</dbReference>
<protein>
    <submittedName>
        <fullName evidence="3">FxsA family protein</fullName>
    </submittedName>
</protein>
<proteinExistence type="predicted"/>
<feature type="transmembrane region" description="Helical" evidence="2">
    <location>
        <begin position="28"/>
        <end position="45"/>
    </location>
</feature>
<dbReference type="PANTHER" id="PTHR35335">
    <property type="entry name" value="UPF0716 PROTEIN FXSA"/>
    <property type="match status" value="1"/>
</dbReference>
<dbReference type="GO" id="GO:0016020">
    <property type="term" value="C:membrane"/>
    <property type="evidence" value="ECO:0007669"/>
    <property type="project" value="InterPro"/>
</dbReference>
<dbReference type="AlphaFoldDB" id="A0A6B2K2I7"/>
<evidence type="ECO:0000313" key="3">
    <source>
        <dbReference type="EMBL" id="NDV02784.1"/>
    </source>
</evidence>
<keyword evidence="4" id="KW-1185">Reference proteome</keyword>
<dbReference type="PANTHER" id="PTHR35335:SF1">
    <property type="entry name" value="UPF0716 PROTEIN FXSA"/>
    <property type="match status" value="1"/>
</dbReference>
<sequence>MWLFAAFLAVPLIEIALFIQVGGAIGLWPTLAIVVITAILGTWLVRREGARALGDLKRSFNDLRDPSEPLAHGAMILVSGALLLTPGFFTDACGFALLVPGVRRWVFERVRDRVVAQSFTYGSQPPRQPGPGAGPAPRGTKGPRSDDVIDADFEEVTPGKRPTHQPSGWTRH</sequence>
<dbReference type="RefSeq" id="WP_163896042.1">
    <property type="nucleotide sequence ID" value="NZ_JAAFYS010000004.1"/>
</dbReference>
<evidence type="ECO:0000313" key="4">
    <source>
        <dbReference type="Proteomes" id="UP000474757"/>
    </source>
</evidence>
<reference evidence="3 4" key="1">
    <citation type="submission" date="2020-02" db="EMBL/GenBank/DDBJ databases">
        <title>Pseudoroseicyclus tamarix, sp. nov., isolated from offshore sediment of a Tamarix chinensis forest.</title>
        <authorList>
            <person name="Gai Y."/>
        </authorList>
    </citation>
    <scope>NUCLEOTIDE SEQUENCE [LARGE SCALE GENOMIC DNA]</scope>
    <source>
        <strain evidence="3 4">CLL3-39</strain>
    </source>
</reference>
<keyword evidence="2" id="KW-0472">Membrane</keyword>
<gene>
    <name evidence="3" type="ORF">GZA08_17615</name>
</gene>
<dbReference type="Proteomes" id="UP000474757">
    <property type="component" value="Unassembled WGS sequence"/>
</dbReference>
<keyword evidence="2" id="KW-0812">Transmembrane</keyword>
<dbReference type="NCBIfam" id="NF008528">
    <property type="entry name" value="PRK11463.1-2"/>
    <property type="match status" value="1"/>
</dbReference>
<name>A0A6B2K2I7_9RHOB</name>
<accession>A0A6B2K2I7</accession>
<keyword evidence="2" id="KW-1133">Transmembrane helix</keyword>
<organism evidence="3 4">
    <name type="scientific">Pseudoroseicyclus tamaricis</name>
    <dbReference type="NCBI Taxonomy" id="2705421"/>
    <lineage>
        <taxon>Bacteria</taxon>
        <taxon>Pseudomonadati</taxon>
        <taxon>Pseudomonadota</taxon>
        <taxon>Alphaproteobacteria</taxon>
        <taxon>Rhodobacterales</taxon>
        <taxon>Paracoccaceae</taxon>
        <taxon>Pseudoroseicyclus</taxon>
    </lineage>
</organism>
<evidence type="ECO:0000256" key="2">
    <source>
        <dbReference type="SAM" id="Phobius"/>
    </source>
</evidence>
<dbReference type="Pfam" id="PF04186">
    <property type="entry name" value="FxsA"/>
    <property type="match status" value="1"/>
</dbReference>